<reference evidence="2 3" key="1">
    <citation type="submission" date="2024-01" db="EMBL/GenBank/DDBJ databases">
        <authorList>
            <consortium name="Genoscope - CEA"/>
            <person name="William W."/>
        </authorList>
    </citation>
    <scope>NUCLEOTIDE SEQUENCE [LARGE SCALE GENOMIC DNA]</scope>
    <source>
        <strain evidence="2 3">29B2s-10</strain>
    </source>
</reference>
<evidence type="ECO:0000313" key="3">
    <source>
        <dbReference type="Proteomes" id="UP001497600"/>
    </source>
</evidence>
<keyword evidence="1" id="KW-0732">Signal</keyword>
<evidence type="ECO:0000256" key="1">
    <source>
        <dbReference type="SAM" id="SignalP"/>
    </source>
</evidence>
<feature type="signal peptide" evidence="1">
    <location>
        <begin position="1"/>
        <end position="18"/>
    </location>
</feature>
<protein>
    <submittedName>
        <fullName evidence="2">Uncharacterized protein</fullName>
    </submittedName>
</protein>
<dbReference type="EMBL" id="OZ004257">
    <property type="protein sequence ID" value="CAK7909830.1"/>
    <property type="molecule type" value="Genomic_DNA"/>
</dbReference>
<feature type="chain" id="PRO_5045477955" evidence="1">
    <location>
        <begin position="19"/>
        <end position="256"/>
    </location>
</feature>
<dbReference type="Proteomes" id="UP001497600">
    <property type="component" value="Chromosome E"/>
</dbReference>
<dbReference type="Pfam" id="PF11958">
    <property type="entry name" value="DUF3472"/>
    <property type="match status" value="1"/>
</dbReference>
<dbReference type="InterPro" id="IPR021862">
    <property type="entry name" value="DUF3472"/>
</dbReference>
<sequence>MQPFSLLLSLSLFSFVRAIPQWDYIVKDSSVHTFTGLSSTINMHYGNTTGLFMATSIFFESGDTGYFGIQPGEHGGMILYSVFGSDIYSDLEFCLQGADTGPGISCHQPFNWTENRNYTLSTTFVGTWANGSTVWQGWCRDEVTGENFNIGKYSVPKKFGLLTGQAIQWLEQFDHRSQVLEKPLVCTPQAGYSIWYPTFYNYGASYPTQENGYTAASIFDYCEKQQGKSGTVVEAIPGEDGWNVEEGTLTPLYPVN</sequence>
<name>A0ABP0EEB3_9ASCO</name>
<gene>
    <name evidence="2" type="ORF">CAAN4_E16798</name>
</gene>
<proteinExistence type="predicted"/>
<keyword evidence="3" id="KW-1185">Reference proteome</keyword>
<accession>A0ABP0EEB3</accession>
<organism evidence="2 3">
    <name type="scientific">[Candida] anglica</name>
    <dbReference type="NCBI Taxonomy" id="148631"/>
    <lineage>
        <taxon>Eukaryota</taxon>
        <taxon>Fungi</taxon>
        <taxon>Dikarya</taxon>
        <taxon>Ascomycota</taxon>
        <taxon>Saccharomycotina</taxon>
        <taxon>Pichiomycetes</taxon>
        <taxon>Debaryomycetaceae</taxon>
        <taxon>Kurtzmaniella</taxon>
    </lineage>
</organism>
<evidence type="ECO:0000313" key="2">
    <source>
        <dbReference type="EMBL" id="CAK7909830.1"/>
    </source>
</evidence>